<keyword evidence="5 7" id="KW-0687">Ribonucleoprotein</keyword>
<dbReference type="GeneID" id="29070569"/>
<dbReference type="InterPro" id="IPR036789">
    <property type="entry name" value="Ribosomal_uL6-like_a/b-dom_sf"/>
</dbReference>
<dbReference type="PRINTS" id="PR00059">
    <property type="entry name" value="RIBOSOMALL6"/>
</dbReference>
<dbReference type="GO" id="GO:0002181">
    <property type="term" value="P:cytoplasmic translation"/>
    <property type="evidence" value="ECO:0007669"/>
    <property type="project" value="TreeGrafter"/>
</dbReference>
<protein>
    <recommendedName>
        <fullName evidence="6">Large ribosomal subunit protein uL6c</fullName>
    </recommendedName>
</protein>
<dbReference type="FunFam" id="3.90.930.12:FF:000001">
    <property type="entry name" value="50S ribosomal protein L6"/>
    <property type="match status" value="1"/>
</dbReference>
<comment type="similarity">
    <text evidence="1 7">Belongs to the universal ribosomal protein uL6 family.</text>
</comment>
<proteinExistence type="inferred from homology"/>
<dbReference type="PROSITE" id="PS00525">
    <property type="entry name" value="RIBOSOMAL_L6_1"/>
    <property type="match status" value="1"/>
</dbReference>
<evidence type="ECO:0000256" key="7">
    <source>
        <dbReference type="RuleBase" id="RU003869"/>
    </source>
</evidence>
<dbReference type="AlphaFoldDB" id="A0A1C9CCE0"/>
<dbReference type="EMBL" id="KX284717">
    <property type="protein sequence ID" value="AOM66068.1"/>
    <property type="molecule type" value="Genomic_DNA"/>
</dbReference>
<feature type="domain" description="Large ribosomal subunit protein uL6 alpha-beta" evidence="8">
    <location>
        <begin position="12"/>
        <end position="82"/>
    </location>
</feature>
<keyword evidence="9" id="KW-0934">Plastid</keyword>
<evidence type="ECO:0000259" key="8">
    <source>
        <dbReference type="Pfam" id="PF00347"/>
    </source>
</evidence>
<dbReference type="GO" id="GO:0019843">
    <property type="term" value="F:rRNA binding"/>
    <property type="evidence" value="ECO:0007669"/>
    <property type="project" value="UniProtKB-KW"/>
</dbReference>
<feature type="domain" description="Large ribosomal subunit protein uL6 alpha-beta" evidence="8">
    <location>
        <begin position="91"/>
        <end position="164"/>
    </location>
</feature>
<organism evidence="9">
    <name type="scientific">Asparagopsis taxiformis</name>
    <dbReference type="NCBI Taxonomy" id="260499"/>
    <lineage>
        <taxon>Eukaryota</taxon>
        <taxon>Rhodophyta</taxon>
        <taxon>Florideophyceae</taxon>
        <taxon>Rhodymeniophycidae</taxon>
        <taxon>Bonnemaisoniales</taxon>
        <taxon>Bonnemaisoniaceae</taxon>
        <taxon>Asparagopsis</taxon>
    </lineage>
</organism>
<dbReference type="NCBIfam" id="TIGR03654">
    <property type="entry name" value="L6_bact"/>
    <property type="match status" value="1"/>
</dbReference>
<evidence type="ECO:0000256" key="5">
    <source>
        <dbReference type="ARBA" id="ARBA00023274"/>
    </source>
</evidence>
<keyword evidence="4 7" id="KW-0689">Ribosomal protein</keyword>
<dbReference type="Pfam" id="PF00347">
    <property type="entry name" value="Ribosomal_L6"/>
    <property type="match status" value="2"/>
</dbReference>
<keyword evidence="2" id="KW-0699">rRNA-binding</keyword>
<dbReference type="InterPro" id="IPR020040">
    <property type="entry name" value="Ribosomal_uL6_a/b-dom"/>
</dbReference>
<evidence type="ECO:0000256" key="3">
    <source>
        <dbReference type="ARBA" id="ARBA00022884"/>
    </source>
</evidence>
<reference evidence="9" key="1">
    <citation type="journal article" date="2016" name="BMC Biol.">
        <title>Parallel evolution of highly conserved plastid genome architecture in red seaweeds and seed plants.</title>
        <authorList>
            <person name="Lee J."/>
            <person name="Cho C.H."/>
            <person name="Park S.I."/>
            <person name="Choi J.W."/>
            <person name="Song H.S."/>
            <person name="West J.A."/>
            <person name="Bhattacharya D."/>
            <person name="Yoon H.S."/>
        </authorList>
    </citation>
    <scope>NUCLEOTIDE SEQUENCE</scope>
</reference>
<keyword evidence="3" id="KW-0694">RNA-binding</keyword>
<evidence type="ECO:0000256" key="4">
    <source>
        <dbReference type="ARBA" id="ARBA00022980"/>
    </source>
</evidence>
<dbReference type="GO" id="GO:0022625">
    <property type="term" value="C:cytosolic large ribosomal subunit"/>
    <property type="evidence" value="ECO:0007669"/>
    <property type="project" value="TreeGrafter"/>
</dbReference>
<dbReference type="HAMAP" id="MF_01365_B">
    <property type="entry name" value="Ribosomal_uL6_B"/>
    <property type="match status" value="1"/>
</dbReference>
<dbReference type="SUPFAM" id="SSF56053">
    <property type="entry name" value="Ribosomal protein L6"/>
    <property type="match status" value="2"/>
</dbReference>
<evidence type="ECO:0000256" key="2">
    <source>
        <dbReference type="ARBA" id="ARBA00022730"/>
    </source>
</evidence>
<geneLocation type="plastid" evidence="9"/>
<evidence type="ECO:0000256" key="6">
    <source>
        <dbReference type="ARBA" id="ARBA00069413"/>
    </source>
</evidence>
<dbReference type="Gene3D" id="3.90.930.12">
    <property type="entry name" value="Ribosomal protein L6, alpha-beta domain"/>
    <property type="match status" value="2"/>
</dbReference>
<dbReference type="GO" id="GO:0003735">
    <property type="term" value="F:structural constituent of ribosome"/>
    <property type="evidence" value="ECO:0007669"/>
    <property type="project" value="InterPro"/>
</dbReference>
<accession>A0A1C9CCE0</accession>
<dbReference type="PANTHER" id="PTHR11655">
    <property type="entry name" value="60S/50S RIBOSOMAL PROTEIN L6/L9"/>
    <property type="match status" value="1"/>
</dbReference>
<dbReference type="FunFam" id="3.90.930.12:FF:000002">
    <property type="entry name" value="50S ribosomal protein L6"/>
    <property type="match status" value="1"/>
</dbReference>
<evidence type="ECO:0000256" key="1">
    <source>
        <dbReference type="ARBA" id="ARBA00009356"/>
    </source>
</evidence>
<evidence type="ECO:0000313" key="9">
    <source>
        <dbReference type="EMBL" id="AOM66068.1"/>
    </source>
</evidence>
<sequence>MSRIGKKTIVLPDTVNTIINNSVISVQGPKGELSYKLSPLITIKNVNNTLLLQKVNQSKESQIQYGLSRTLVNNMVIGVSQGFNKKLEIQGVGYRAQTDGNNLILNVGYSHPVIINPPEQIFIKVENNTNIIVSGINKELVGQIAAKIRQIRPPEPYKGKGIRYVEEIVKRKVGKAGK</sequence>
<dbReference type="PANTHER" id="PTHR11655:SF14">
    <property type="entry name" value="LARGE RIBOSOMAL SUBUNIT PROTEIN UL6M"/>
    <property type="match status" value="1"/>
</dbReference>
<dbReference type="InterPro" id="IPR002358">
    <property type="entry name" value="Ribosomal_uL6_CS"/>
</dbReference>
<dbReference type="InterPro" id="IPR000702">
    <property type="entry name" value="Ribosomal_uL6-like"/>
</dbReference>
<dbReference type="RefSeq" id="YP_009294585.1">
    <property type="nucleotide sequence ID" value="NC_031148.1"/>
</dbReference>
<name>A0A1C9CCE0_9FLOR</name>
<dbReference type="PIRSF" id="PIRSF002162">
    <property type="entry name" value="Ribosomal_L6"/>
    <property type="match status" value="1"/>
</dbReference>
<dbReference type="InterPro" id="IPR019906">
    <property type="entry name" value="Ribosomal_uL6_bac-type"/>
</dbReference>
<gene>
    <name evidence="9" type="primary">rpl6</name>
    <name evidence="9" type="ORF">Aspa_189</name>
</gene>